<dbReference type="SUPFAM" id="SSF51182">
    <property type="entry name" value="RmlC-like cupins"/>
    <property type="match status" value="1"/>
</dbReference>
<dbReference type="Pfam" id="PF01381">
    <property type="entry name" value="HTH_3"/>
    <property type="match status" value="1"/>
</dbReference>
<dbReference type="RefSeq" id="WP_039713191.1">
    <property type="nucleotide sequence ID" value="NZ_JTJC03000003.1"/>
</dbReference>
<dbReference type="CDD" id="cd02209">
    <property type="entry name" value="cupin_XRE_C"/>
    <property type="match status" value="1"/>
</dbReference>
<dbReference type="EMBL" id="JTJC03000003">
    <property type="protein sequence ID" value="NHC35902.1"/>
    <property type="molecule type" value="Genomic_DNA"/>
</dbReference>
<evidence type="ECO:0000259" key="2">
    <source>
        <dbReference type="PROSITE" id="PS50943"/>
    </source>
</evidence>
<protein>
    <submittedName>
        <fullName evidence="3">Helix-turn-helix domain-containing protein</fullName>
    </submittedName>
</protein>
<organism evidence="3 4">
    <name type="scientific">Scytonema millei VB511283</name>
    <dbReference type="NCBI Taxonomy" id="1245923"/>
    <lineage>
        <taxon>Bacteria</taxon>
        <taxon>Bacillati</taxon>
        <taxon>Cyanobacteriota</taxon>
        <taxon>Cyanophyceae</taxon>
        <taxon>Nostocales</taxon>
        <taxon>Scytonemataceae</taxon>
        <taxon>Scytonema</taxon>
    </lineage>
</organism>
<dbReference type="InterPro" id="IPR050807">
    <property type="entry name" value="TransReg_Diox_bact_type"/>
</dbReference>
<dbReference type="GO" id="GO:0003677">
    <property type="term" value="F:DNA binding"/>
    <property type="evidence" value="ECO:0007669"/>
    <property type="project" value="UniProtKB-KW"/>
</dbReference>
<dbReference type="Gene3D" id="2.60.120.10">
    <property type="entry name" value="Jelly Rolls"/>
    <property type="match status" value="1"/>
</dbReference>
<dbReference type="InterPro" id="IPR014710">
    <property type="entry name" value="RmlC-like_jellyroll"/>
</dbReference>
<gene>
    <name evidence="3" type="ORF">QH73_0014775</name>
</gene>
<dbReference type="Pfam" id="PF07883">
    <property type="entry name" value="Cupin_2"/>
    <property type="match status" value="1"/>
</dbReference>
<dbReference type="PROSITE" id="PS50943">
    <property type="entry name" value="HTH_CROC1"/>
    <property type="match status" value="1"/>
</dbReference>
<accession>A0A9X5E629</accession>
<evidence type="ECO:0000256" key="1">
    <source>
        <dbReference type="ARBA" id="ARBA00023125"/>
    </source>
</evidence>
<dbReference type="SMART" id="SM00530">
    <property type="entry name" value="HTH_XRE"/>
    <property type="match status" value="1"/>
</dbReference>
<dbReference type="CDD" id="cd00093">
    <property type="entry name" value="HTH_XRE"/>
    <property type="match status" value="1"/>
</dbReference>
<dbReference type="GO" id="GO:0005829">
    <property type="term" value="C:cytosol"/>
    <property type="evidence" value="ECO:0007669"/>
    <property type="project" value="TreeGrafter"/>
</dbReference>
<evidence type="ECO:0000313" key="4">
    <source>
        <dbReference type="Proteomes" id="UP000031532"/>
    </source>
</evidence>
<dbReference type="Proteomes" id="UP000031532">
    <property type="component" value="Unassembled WGS sequence"/>
</dbReference>
<sequence>MSRQPSPPAIGAIVKSIRKHRNLTLEQLAQRSHVSKSMLSQIERELTNPTIATLWSLAHALDVSITELVSQAHVETAIAPAKIEVMRSHHTPTIASQDGKCKLRILSPISSAGATEWYELLMEPNACLESEPHASGSYEHLTVLSGNLLVKCGIYEQSLNSGDTARYPVDIHHQIQNLGEEEARALLVYVL</sequence>
<dbReference type="GO" id="GO:0003700">
    <property type="term" value="F:DNA-binding transcription factor activity"/>
    <property type="evidence" value="ECO:0007669"/>
    <property type="project" value="TreeGrafter"/>
</dbReference>
<dbReference type="PANTHER" id="PTHR46797:SF1">
    <property type="entry name" value="METHYLPHOSPHONATE SYNTHASE"/>
    <property type="match status" value="1"/>
</dbReference>
<keyword evidence="4" id="KW-1185">Reference proteome</keyword>
<keyword evidence="1" id="KW-0238">DNA-binding</keyword>
<dbReference type="SUPFAM" id="SSF47413">
    <property type="entry name" value="lambda repressor-like DNA-binding domains"/>
    <property type="match status" value="1"/>
</dbReference>
<dbReference type="OrthoDB" id="9805356at2"/>
<dbReference type="InterPro" id="IPR013096">
    <property type="entry name" value="Cupin_2"/>
</dbReference>
<dbReference type="Gene3D" id="1.10.260.40">
    <property type="entry name" value="lambda repressor-like DNA-binding domains"/>
    <property type="match status" value="1"/>
</dbReference>
<dbReference type="AlphaFoldDB" id="A0A9X5E629"/>
<reference evidence="3 4" key="1">
    <citation type="journal article" date="2015" name="Genome Announc.">
        <title>Draft Genome Sequence of the Terrestrial Cyanobacterium Scytonema millei VB511283, Isolated from Eastern India.</title>
        <authorList>
            <person name="Sen D."/>
            <person name="Chandrababunaidu M.M."/>
            <person name="Singh D."/>
            <person name="Sanghi N."/>
            <person name="Ghorai A."/>
            <person name="Mishra G.P."/>
            <person name="Madduluri M."/>
            <person name="Adhikary S.P."/>
            <person name="Tripathy S."/>
        </authorList>
    </citation>
    <scope>NUCLEOTIDE SEQUENCE [LARGE SCALE GENOMIC DNA]</scope>
    <source>
        <strain evidence="3 4">VB511283</strain>
    </source>
</reference>
<feature type="domain" description="HTH cro/C1-type" evidence="2">
    <location>
        <begin position="14"/>
        <end position="68"/>
    </location>
</feature>
<dbReference type="InterPro" id="IPR011051">
    <property type="entry name" value="RmlC_Cupin_sf"/>
</dbReference>
<name>A0A9X5E629_9CYAN</name>
<proteinExistence type="predicted"/>
<dbReference type="PANTHER" id="PTHR46797">
    <property type="entry name" value="HTH-TYPE TRANSCRIPTIONAL REGULATOR"/>
    <property type="match status" value="1"/>
</dbReference>
<evidence type="ECO:0000313" key="3">
    <source>
        <dbReference type="EMBL" id="NHC35902.1"/>
    </source>
</evidence>
<comment type="caution">
    <text evidence="3">The sequence shown here is derived from an EMBL/GenBank/DDBJ whole genome shotgun (WGS) entry which is preliminary data.</text>
</comment>
<dbReference type="InterPro" id="IPR001387">
    <property type="entry name" value="Cro/C1-type_HTH"/>
</dbReference>
<dbReference type="InterPro" id="IPR010982">
    <property type="entry name" value="Lambda_DNA-bd_dom_sf"/>
</dbReference>